<evidence type="ECO:0000256" key="1">
    <source>
        <dbReference type="SAM" id="MobiDB-lite"/>
    </source>
</evidence>
<dbReference type="AlphaFoldDB" id="A0A6J4SCS1"/>
<name>A0A6J4SCS1_9ACTN</name>
<feature type="non-terminal residue" evidence="2">
    <location>
        <position position="323"/>
    </location>
</feature>
<keyword evidence="2" id="KW-0808">Transferase</keyword>
<feature type="compositionally biased region" description="Basic and acidic residues" evidence="1">
    <location>
        <begin position="1"/>
        <end position="21"/>
    </location>
</feature>
<accession>A0A6J4SCS1</accession>
<organism evidence="2">
    <name type="scientific">uncultured Rubrobacteraceae bacterium</name>
    <dbReference type="NCBI Taxonomy" id="349277"/>
    <lineage>
        <taxon>Bacteria</taxon>
        <taxon>Bacillati</taxon>
        <taxon>Actinomycetota</taxon>
        <taxon>Rubrobacteria</taxon>
        <taxon>Rubrobacterales</taxon>
        <taxon>Rubrobacteraceae</taxon>
        <taxon>environmental samples</taxon>
    </lineage>
</organism>
<dbReference type="GO" id="GO:0016740">
    <property type="term" value="F:transferase activity"/>
    <property type="evidence" value="ECO:0007669"/>
    <property type="project" value="UniProtKB-KW"/>
</dbReference>
<feature type="compositionally biased region" description="Basic and acidic residues" evidence="1">
    <location>
        <begin position="50"/>
        <end position="59"/>
    </location>
</feature>
<feature type="compositionally biased region" description="Basic residues" evidence="1">
    <location>
        <begin position="172"/>
        <end position="186"/>
    </location>
</feature>
<protein>
    <submittedName>
        <fullName evidence="2">Glycosyl transferase, group 1</fullName>
    </submittedName>
</protein>
<evidence type="ECO:0000313" key="2">
    <source>
        <dbReference type="EMBL" id="CAA9489192.1"/>
    </source>
</evidence>
<feature type="compositionally biased region" description="Low complexity" evidence="1">
    <location>
        <begin position="114"/>
        <end position="123"/>
    </location>
</feature>
<sequence>EDRHSYAEGTADPERQLDHVRTLGAHAEGPGASGERRGGLVRGTGGPDGRAARPEEPRLRGAFRVVPSPSSARRRPDRDGPLPRSRHGRGCAGVSGARHVPDPAAREGPRRARAAPPGEGARGLPVRRTDSPQAAGKIPFRRLRGGEPPRREGPLPRRPRRQPPPPLLPTPRHARRRGLRRRRGFRRAGPLPAGRERALPLDRGGAPLAGAAAARGIPPARSELPHGGGRERDLRGPGRGRPGDRLAHPRQRRHAWRGLPGLLPPRRREGPGAAVRKIRGGAGFLLGARGAMRGAVVPGRARAGTCGAGGSGGRVGENGRGVI</sequence>
<feature type="compositionally biased region" description="Basic and acidic residues" evidence="1">
    <location>
        <begin position="99"/>
        <end position="110"/>
    </location>
</feature>
<gene>
    <name evidence="2" type="ORF">AVDCRST_MAG25-3263</name>
</gene>
<feature type="compositionally biased region" description="Basic and acidic residues" evidence="1">
    <location>
        <begin position="144"/>
        <end position="155"/>
    </location>
</feature>
<feature type="compositionally biased region" description="Low complexity" evidence="1">
    <location>
        <begin position="201"/>
        <end position="221"/>
    </location>
</feature>
<feature type="non-terminal residue" evidence="2">
    <location>
        <position position="1"/>
    </location>
</feature>
<proteinExistence type="predicted"/>
<reference evidence="2" key="1">
    <citation type="submission" date="2020-02" db="EMBL/GenBank/DDBJ databases">
        <authorList>
            <person name="Meier V. D."/>
        </authorList>
    </citation>
    <scope>NUCLEOTIDE SEQUENCE</scope>
    <source>
        <strain evidence="2">AVDCRST_MAG25</strain>
    </source>
</reference>
<feature type="region of interest" description="Disordered" evidence="1">
    <location>
        <begin position="1"/>
        <end position="273"/>
    </location>
</feature>
<feature type="compositionally biased region" description="Basic and acidic residues" evidence="1">
    <location>
        <begin position="228"/>
        <end position="247"/>
    </location>
</feature>
<dbReference type="EMBL" id="CADCVI010000222">
    <property type="protein sequence ID" value="CAA9489192.1"/>
    <property type="molecule type" value="Genomic_DNA"/>
</dbReference>